<organism evidence="1">
    <name type="scientific">Spironucleus salmonicida</name>
    <dbReference type="NCBI Taxonomy" id="348837"/>
    <lineage>
        <taxon>Eukaryota</taxon>
        <taxon>Metamonada</taxon>
        <taxon>Diplomonadida</taxon>
        <taxon>Hexamitidae</taxon>
        <taxon>Hexamitinae</taxon>
        <taxon>Spironucleus</taxon>
    </lineage>
</organism>
<gene>
    <name evidence="1" type="ORF">SS50377_15169</name>
    <name evidence="2" type="ORF">SS50377_25600</name>
</gene>
<reference evidence="1 2" key="1">
    <citation type="journal article" date="2014" name="PLoS Genet.">
        <title>The Genome of Spironucleus salmonicida Highlights a Fish Pathogen Adapted to Fluctuating Environments.</title>
        <authorList>
            <person name="Xu F."/>
            <person name="Jerlstrom-Hultqvist J."/>
            <person name="Einarsson E."/>
            <person name="Astvaldsson A."/>
            <person name="Svard S.G."/>
            <person name="Andersson J.O."/>
        </authorList>
    </citation>
    <scope>NUCLEOTIDE SEQUENCE</scope>
    <source>
        <strain evidence="2">ATCC 50377</strain>
    </source>
</reference>
<protein>
    <submittedName>
        <fullName evidence="1">Uncharacterized protein</fullName>
    </submittedName>
</protein>
<dbReference type="AlphaFoldDB" id="V6LN61"/>
<proteinExistence type="predicted"/>
<keyword evidence="3" id="KW-1185">Reference proteome</keyword>
<dbReference type="VEuPathDB" id="GiardiaDB:SS50377_25600"/>
<evidence type="ECO:0000313" key="1">
    <source>
        <dbReference type="EMBL" id="EST45146.1"/>
    </source>
</evidence>
<reference evidence="2" key="2">
    <citation type="submission" date="2020-12" db="EMBL/GenBank/DDBJ databases">
        <title>New Spironucleus salmonicida genome in near-complete chromosomes.</title>
        <authorList>
            <person name="Xu F."/>
            <person name="Kurt Z."/>
            <person name="Jimenez-Gonzalez A."/>
            <person name="Astvaldsson A."/>
            <person name="Andersson J.O."/>
            <person name="Svard S.G."/>
        </authorList>
    </citation>
    <scope>NUCLEOTIDE SEQUENCE</scope>
    <source>
        <strain evidence="2">ATCC 50377</strain>
    </source>
</reference>
<sequence length="373" mass="42675">MHKYIIQFRECRIYTIYTLALSLYWLCPEDIYDNRYTRLARTSEILSSVSQLASVLKQLVASQQELGQDQSTNEELPLMVRQGSPSAALYYTPIEAYRNIFYQTNLYITRLGSILLAQTIYNSIQYEYIQLQQYQNTKILCSKKQSNTATEKGKLIRKSKTRDQNCIWISYPERAYYSLAFDGFDGYENLRIELIVLFRYSITGRFQASNVLQAPISLSTRRCLGCQQVLILGPTFLGMEAQYWTQCILLQNNTFGTILVLNYYSSNTSSNSILPSTYQYHIYLIYGQNLAKRICQMGSMVLPVGTQHACKNKWLGSLDIKVSAGFLMFALAGGEDSASWWSGSSEVAAITQFIESRVELMLAQDFHILVLRG</sequence>
<evidence type="ECO:0000313" key="3">
    <source>
        <dbReference type="Proteomes" id="UP000018208"/>
    </source>
</evidence>
<name>V6LN61_9EUKA</name>
<dbReference type="Proteomes" id="UP000018208">
    <property type="component" value="Unassembled WGS sequence"/>
</dbReference>
<dbReference type="EMBL" id="KI546101">
    <property type="protein sequence ID" value="EST45146.1"/>
    <property type="molecule type" value="Genomic_DNA"/>
</dbReference>
<accession>V6LN61</accession>
<dbReference type="EMBL" id="AUWU02000005">
    <property type="protein sequence ID" value="KAH0573480.1"/>
    <property type="molecule type" value="Genomic_DNA"/>
</dbReference>
<evidence type="ECO:0000313" key="2">
    <source>
        <dbReference type="EMBL" id="KAH0573480.1"/>
    </source>
</evidence>